<protein>
    <submittedName>
        <fullName evidence="1">Uncharacterized protein</fullName>
    </submittedName>
</protein>
<evidence type="ECO:0000313" key="2">
    <source>
        <dbReference type="Proteomes" id="UP000294752"/>
    </source>
</evidence>
<evidence type="ECO:0000313" key="1">
    <source>
        <dbReference type="EMBL" id="TDS14921.1"/>
    </source>
</evidence>
<dbReference type="Proteomes" id="UP000294752">
    <property type="component" value="Unassembled WGS sequence"/>
</dbReference>
<dbReference type="OrthoDB" id="6710009at2"/>
<reference evidence="1 2" key="1">
    <citation type="submission" date="2019-03" db="EMBL/GenBank/DDBJ databases">
        <title>Genomic Encyclopedia of Type Strains, Phase III (KMG-III): the genomes of soil and plant-associated and newly described type strains.</title>
        <authorList>
            <person name="Whitman W."/>
        </authorList>
    </citation>
    <scope>NUCLEOTIDE SEQUENCE [LARGE SCALE GENOMIC DNA]</scope>
    <source>
        <strain evidence="1 2">CGMCC 1.12801</strain>
    </source>
</reference>
<dbReference type="AlphaFoldDB" id="A0A4R7D454"/>
<keyword evidence="2" id="KW-1185">Reference proteome</keyword>
<proteinExistence type="predicted"/>
<dbReference type="RefSeq" id="WP_133639938.1">
    <property type="nucleotide sequence ID" value="NZ_SNZV01000003.1"/>
</dbReference>
<gene>
    <name evidence="1" type="ORF">B0I21_103422</name>
</gene>
<accession>A0A4R7D454</accession>
<sequence length="274" mass="30458">MKKLILDVWLTIHGIAAASGLLFKDDAITVISDNSKLLYTYHLKQKKLDTMTLLSGDVLENIPKKEKADFEAITEIDAKLYVFGSGSGKNRNSMVCYDPKLGTKDSVDLGPIYQQLKTDFSIADQDFNIEGALPYGEELWLFNRGNGPGKQNGIFILDKYTFAPKAFFHVALPTLQGVSTGFTDATQMDGKIYFIAAAEDSNSSYHDGEVKGTVIGRLDPKSRAVEYTETLALGHKFEGITPYRKTRQAVEFLLCEDPDNDTASSTIYKVRIKR</sequence>
<comment type="caution">
    <text evidence="1">The sequence shown here is derived from an EMBL/GenBank/DDBJ whole genome shotgun (WGS) entry which is preliminary data.</text>
</comment>
<organism evidence="1 2">
    <name type="scientific">Sphingobacterium paludis</name>
    <dbReference type="NCBI Taxonomy" id="1476465"/>
    <lineage>
        <taxon>Bacteria</taxon>
        <taxon>Pseudomonadati</taxon>
        <taxon>Bacteroidota</taxon>
        <taxon>Sphingobacteriia</taxon>
        <taxon>Sphingobacteriales</taxon>
        <taxon>Sphingobacteriaceae</taxon>
        <taxon>Sphingobacterium</taxon>
    </lineage>
</organism>
<dbReference type="EMBL" id="SNZV01000003">
    <property type="protein sequence ID" value="TDS14921.1"/>
    <property type="molecule type" value="Genomic_DNA"/>
</dbReference>
<dbReference type="InterPro" id="IPR053851">
    <property type="entry name" value="DUF6929"/>
</dbReference>
<name>A0A4R7D454_9SPHI</name>
<dbReference type="Pfam" id="PF22000">
    <property type="entry name" value="DUF6929"/>
    <property type="match status" value="1"/>
</dbReference>